<evidence type="ECO:0000313" key="1">
    <source>
        <dbReference type="EMBL" id="KAI3801485.1"/>
    </source>
</evidence>
<reference evidence="1 2" key="2">
    <citation type="journal article" date="2022" name="Mol. Ecol. Resour.">
        <title>The genomes of chicory, endive, great burdock and yacon provide insights into Asteraceae paleo-polyploidization history and plant inulin production.</title>
        <authorList>
            <person name="Fan W."/>
            <person name="Wang S."/>
            <person name="Wang H."/>
            <person name="Wang A."/>
            <person name="Jiang F."/>
            <person name="Liu H."/>
            <person name="Zhao H."/>
            <person name="Xu D."/>
            <person name="Zhang Y."/>
        </authorList>
    </citation>
    <scope>NUCLEOTIDE SEQUENCE [LARGE SCALE GENOMIC DNA]</scope>
    <source>
        <strain evidence="2">cv. Yunnan</strain>
        <tissue evidence="1">Leaves</tissue>
    </source>
</reference>
<keyword evidence="2" id="KW-1185">Reference proteome</keyword>
<reference evidence="2" key="1">
    <citation type="journal article" date="2022" name="Mol. Ecol. Resour.">
        <title>The genomes of chicory, endive, great burdock and yacon provide insights into Asteraceae palaeo-polyploidization history and plant inulin production.</title>
        <authorList>
            <person name="Fan W."/>
            <person name="Wang S."/>
            <person name="Wang H."/>
            <person name="Wang A."/>
            <person name="Jiang F."/>
            <person name="Liu H."/>
            <person name="Zhao H."/>
            <person name="Xu D."/>
            <person name="Zhang Y."/>
        </authorList>
    </citation>
    <scope>NUCLEOTIDE SEQUENCE [LARGE SCALE GENOMIC DNA]</scope>
    <source>
        <strain evidence="2">cv. Yunnan</strain>
    </source>
</reference>
<proteinExistence type="predicted"/>
<comment type="caution">
    <text evidence="1">The sequence shown here is derived from an EMBL/GenBank/DDBJ whole genome shotgun (WGS) entry which is preliminary data.</text>
</comment>
<organism evidence="1 2">
    <name type="scientific">Smallanthus sonchifolius</name>
    <dbReference type="NCBI Taxonomy" id="185202"/>
    <lineage>
        <taxon>Eukaryota</taxon>
        <taxon>Viridiplantae</taxon>
        <taxon>Streptophyta</taxon>
        <taxon>Embryophyta</taxon>
        <taxon>Tracheophyta</taxon>
        <taxon>Spermatophyta</taxon>
        <taxon>Magnoliopsida</taxon>
        <taxon>eudicotyledons</taxon>
        <taxon>Gunneridae</taxon>
        <taxon>Pentapetalae</taxon>
        <taxon>asterids</taxon>
        <taxon>campanulids</taxon>
        <taxon>Asterales</taxon>
        <taxon>Asteraceae</taxon>
        <taxon>Asteroideae</taxon>
        <taxon>Heliantheae alliance</taxon>
        <taxon>Millerieae</taxon>
        <taxon>Smallanthus</taxon>
    </lineage>
</organism>
<dbReference type="Proteomes" id="UP001056120">
    <property type="component" value="Linkage Group LG10"/>
</dbReference>
<protein>
    <submittedName>
        <fullName evidence="1">Uncharacterized protein</fullName>
    </submittedName>
</protein>
<gene>
    <name evidence="1" type="ORF">L1987_29590</name>
</gene>
<evidence type="ECO:0000313" key="2">
    <source>
        <dbReference type="Proteomes" id="UP001056120"/>
    </source>
</evidence>
<accession>A0ACB9I283</accession>
<dbReference type="EMBL" id="CM042027">
    <property type="protein sequence ID" value="KAI3801485.1"/>
    <property type="molecule type" value="Genomic_DNA"/>
</dbReference>
<name>A0ACB9I283_9ASTR</name>
<sequence length="133" mass="15561">MVEEKKKPKRQYQVWKGSNEEKLEPLTNITDDPRIRLLSRLYARKRKELKEKDKLKFNIQRSFGHLLVLLLCNEPLSFTERFIKAFAHDLQVSLLILDSSVLAPYLSEVFGEEDSENESDEEHGESGEELLLN</sequence>